<organism evidence="2 3">
    <name type="scientific">Cichlidogyrus casuarinus</name>
    <dbReference type="NCBI Taxonomy" id="1844966"/>
    <lineage>
        <taxon>Eukaryota</taxon>
        <taxon>Metazoa</taxon>
        <taxon>Spiralia</taxon>
        <taxon>Lophotrochozoa</taxon>
        <taxon>Platyhelminthes</taxon>
        <taxon>Monogenea</taxon>
        <taxon>Monopisthocotylea</taxon>
        <taxon>Dactylogyridea</taxon>
        <taxon>Ancyrocephalidae</taxon>
        <taxon>Cichlidogyrus</taxon>
    </lineage>
</organism>
<gene>
    <name evidence="2" type="ORF">Ciccas_003478</name>
</gene>
<protein>
    <submittedName>
        <fullName evidence="2">Uncharacterized protein</fullName>
    </submittedName>
</protein>
<feature type="compositionally biased region" description="Polar residues" evidence="1">
    <location>
        <begin position="85"/>
        <end position="99"/>
    </location>
</feature>
<evidence type="ECO:0000256" key="1">
    <source>
        <dbReference type="SAM" id="MobiDB-lite"/>
    </source>
</evidence>
<dbReference type="AlphaFoldDB" id="A0ABD2QE93"/>
<feature type="region of interest" description="Disordered" evidence="1">
    <location>
        <begin position="1"/>
        <end position="20"/>
    </location>
</feature>
<proteinExistence type="predicted"/>
<feature type="region of interest" description="Disordered" evidence="1">
    <location>
        <begin position="135"/>
        <end position="160"/>
    </location>
</feature>
<comment type="caution">
    <text evidence="2">The sequence shown here is derived from an EMBL/GenBank/DDBJ whole genome shotgun (WGS) entry which is preliminary data.</text>
</comment>
<reference evidence="2 3" key="1">
    <citation type="submission" date="2024-11" db="EMBL/GenBank/DDBJ databases">
        <title>Adaptive evolution of stress response genes in parasites aligns with host niche diversity.</title>
        <authorList>
            <person name="Hahn C."/>
            <person name="Resl P."/>
        </authorList>
    </citation>
    <scope>NUCLEOTIDE SEQUENCE [LARGE SCALE GENOMIC DNA]</scope>
    <source>
        <strain evidence="2">EGGRZ-B1_66</strain>
        <tissue evidence="2">Body</tissue>
    </source>
</reference>
<name>A0ABD2QE93_9PLAT</name>
<feature type="region of interest" description="Disordered" evidence="1">
    <location>
        <begin position="80"/>
        <end position="100"/>
    </location>
</feature>
<keyword evidence="3" id="KW-1185">Reference proteome</keyword>
<dbReference type="EMBL" id="JBJKFK010000316">
    <property type="protein sequence ID" value="KAL3317866.1"/>
    <property type="molecule type" value="Genomic_DNA"/>
</dbReference>
<sequence length="207" mass="22937">MYFAGVPDSNQERRKVSLKSPLMSQASDCHCTSMTITSSMIKTRCQDSSTTEANSSTHSSRGEVYLGQTTASIKNIMVAQRSPKHNPSNKISSSSTPQTILRDRQMSGVQITNPTPLILDNLSKPIEPVPIREEFANSTDEEPIDRSPSPNNPIRQRHDSADGVIINKYTRINDNGTKTRLKAIQGELLMDDSEDFALNSFLSYKSD</sequence>
<evidence type="ECO:0000313" key="3">
    <source>
        <dbReference type="Proteomes" id="UP001626550"/>
    </source>
</evidence>
<accession>A0ABD2QE93</accession>
<evidence type="ECO:0000313" key="2">
    <source>
        <dbReference type="EMBL" id="KAL3317866.1"/>
    </source>
</evidence>
<dbReference type="Proteomes" id="UP001626550">
    <property type="component" value="Unassembled WGS sequence"/>
</dbReference>